<keyword evidence="2 4" id="KW-0547">Nucleotide-binding</keyword>
<feature type="binding site" evidence="4">
    <location>
        <begin position="21"/>
        <end position="25"/>
    </location>
    <ligand>
        <name>ATP</name>
        <dbReference type="ChEBI" id="CHEBI:30616"/>
    </ligand>
</feature>
<comment type="cofactor">
    <cofactor evidence="5">
        <name>Mg(2+)</name>
        <dbReference type="ChEBI" id="CHEBI:18420"/>
    </cofactor>
</comment>
<evidence type="ECO:0000313" key="7">
    <source>
        <dbReference type="Proteomes" id="UP000604083"/>
    </source>
</evidence>
<dbReference type="GO" id="GO:0035999">
    <property type="term" value="P:tetrahydrofolate interconversion"/>
    <property type="evidence" value="ECO:0007669"/>
    <property type="project" value="TreeGrafter"/>
</dbReference>
<dbReference type="GO" id="GO:0030272">
    <property type="term" value="F:5-formyltetrahydrofolate cyclo-ligase activity"/>
    <property type="evidence" value="ECO:0007669"/>
    <property type="project" value="UniProtKB-EC"/>
</dbReference>
<comment type="catalytic activity">
    <reaction evidence="5">
        <text>(6S)-5-formyl-5,6,7,8-tetrahydrofolate + ATP = (6R)-5,10-methenyltetrahydrofolate + ADP + phosphate</text>
        <dbReference type="Rhea" id="RHEA:10488"/>
        <dbReference type="ChEBI" id="CHEBI:30616"/>
        <dbReference type="ChEBI" id="CHEBI:43474"/>
        <dbReference type="ChEBI" id="CHEBI:57455"/>
        <dbReference type="ChEBI" id="CHEBI:57457"/>
        <dbReference type="ChEBI" id="CHEBI:456216"/>
        <dbReference type="EC" id="6.3.3.2"/>
    </reaction>
</comment>
<dbReference type="InterPro" id="IPR024185">
    <property type="entry name" value="FTHF_cligase-like_sf"/>
</dbReference>
<name>A0A934RVW9_9BACT</name>
<evidence type="ECO:0000256" key="4">
    <source>
        <dbReference type="PIRSR" id="PIRSR006806-1"/>
    </source>
</evidence>
<dbReference type="NCBIfam" id="TIGR02727">
    <property type="entry name" value="MTHFS_bact"/>
    <property type="match status" value="1"/>
</dbReference>
<evidence type="ECO:0000256" key="2">
    <source>
        <dbReference type="ARBA" id="ARBA00022741"/>
    </source>
</evidence>
<dbReference type="PIRSF" id="PIRSF006806">
    <property type="entry name" value="FTHF_cligase"/>
    <property type="match status" value="1"/>
</dbReference>
<comment type="caution">
    <text evidence="6">The sequence shown here is derived from an EMBL/GenBank/DDBJ whole genome shotgun (WGS) entry which is preliminary data.</text>
</comment>
<keyword evidence="5" id="KW-0479">Metal-binding</keyword>
<evidence type="ECO:0000256" key="1">
    <source>
        <dbReference type="ARBA" id="ARBA00010638"/>
    </source>
</evidence>
<sequence>MNERGNYQAQIFNRMVTPPPKKRLRELARKTLARLSRSEHERRSSELVHRLAEYIKSRFPNARRIGTYAAMANEPDIALLAKLLPDRQFAYPLVLNRYEIAFHVVTDPATLEKGTFGIREPQPRIHPHLAAQDLDLVLVPGLSFDLKGRRLGQGAGYYDRFLAEIPMTPTIGITYSSQLLPRVPAEPHDRSMDYLASDRGVIPI</sequence>
<accession>A0A934RVW9</accession>
<comment type="similarity">
    <text evidence="1 5">Belongs to the 5-formyltetrahydrofolate cyclo-ligase family.</text>
</comment>
<keyword evidence="7" id="KW-1185">Reference proteome</keyword>
<keyword evidence="5" id="KW-0460">Magnesium</keyword>
<feature type="binding site" evidence="4">
    <location>
        <begin position="150"/>
        <end position="158"/>
    </location>
    <ligand>
        <name>ATP</name>
        <dbReference type="ChEBI" id="CHEBI:30616"/>
    </ligand>
</feature>
<dbReference type="PANTHER" id="PTHR23407:SF1">
    <property type="entry name" value="5-FORMYLTETRAHYDROFOLATE CYCLO-LIGASE"/>
    <property type="match status" value="1"/>
</dbReference>
<dbReference type="GO" id="GO:0046872">
    <property type="term" value="F:metal ion binding"/>
    <property type="evidence" value="ECO:0007669"/>
    <property type="project" value="UniProtKB-KW"/>
</dbReference>
<reference evidence="6" key="1">
    <citation type="submission" date="2021-01" db="EMBL/GenBank/DDBJ databases">
        <title>Modified the classification status of verrucomicrobia.</title>
        <authorList>
            <person name="Feng X."/>
        </authorList>
    </citation>
    <scope>NUCLEOTIDE SEQUENCE</scope>
    <source>
        <strain evidence="6">KCTC 12986</strain>
    </source>
</reference>
<dbReference type="GO" id="GO:0009396">
    <property type="term" value="P:folic acid-containing compound biosynthetic process"/>
    <property type="evidence" value="ECO:0007669"/>
    <property type="project" value="TreeGrafter"/>
</dbReference>
<dbReference type="Proteomes" id="UP000604083">
    <property type="component" value="Unassembled WGS sequence"/>
</dbReference>
<dbReference type="EMBL" id="JAENIO010000052">
    <property type="protein sequence ID" value="MBK1835416.1"/>
    <property type="molecule type" value="Genomic_DNA"/>
</dbReference>
<dbReference type="RefSeq" id="WP_377174334.1">
    <property type="nucleotide sequence ID" value="NZ_JBHUJA010000031.1"/>
</dbReference>
<dbReference type="InterPro" id="IPR037171">
    <property type="entry name" value="NagB/RpiA_transferase-like"/>
</dbReference>
<feature type="binding site" evidence="4">
    <location>
        <position position="74"/>
    </location>
    <ligand>
        <name>substrate</name>
    </ligand>
</feature>
<keyword evidence="3 4" id="KW-0067">ATP-binding</keyword>
<evidence type="ECO:0000313" key="6">
    <source>
        <dbReference type="EMBL" id="MBK1835416.1"/>
    </source>
</evidence>
<dbReference type="AlphaFoldDB" id="A0A934RVW9"/>
<dbReference type="EC" id="6.3.3.2" evidence="5"/>
<evidence type="ECO:0000256" key="5">
    <source>
        <dbReference type="RuleBase" id="RU361279"/>
    </source>
</evidence>
<proteinExistence type="inferred from homology"/>
<evidence type="ECO:0000256" key="3">
    <source>
        <dbReference type="ARBA" id="ARBA00022840"/>
    </source>
</evidence>
<dbReference type="Pfam" id="PF01812">
    <property type="entry name" value="5-FTHF_cyc-lig"/>
    <property type="match status" value="1"/>
</dbReference>
<dbReference type="PANTHER" id="PTHR23407">
    <property type="entry name" value="ATPASE INHIBITOR/5-FORMYLTETRAHYDROFOLATE CYCLO-LIGASE"/>
    <property type="match status" value="1"/>
</dbReference>
<protein>
    <recommendedName>
        <fullName evidence="5">5-formyltetrahydrofolate cyclo-ligase</fullName>
        <ecNumber evidence="5">6.3.3.2</ecNumber>
    </recommendedName>
</protein>
<dbReference type="SUPFAM" id="SSF100950">
    <property type="entry name" value="NagB/RpiA/CoA transferase-like"/>
    <property type="match status" value="1"/>
</dbReference>
<dbReference type="Gene3D" id="3.40.50.10420">
    <property type="entry name" value="NagB/RpiA/CoA transferase-like"/>
    <property type="match status" value="1"/>
</dbReference>
<organism evidence="6 7">
    <name type="scientific">Roseibacillus ishigakijimensis</name>
    <dbReference type="NCBI Taxonomy" id="454146"/>
    <lineage>
        <taxon>Bacteria</taxon>
        <taxon>Pseudomonadati</taxon>
        <taxon>Verrucomicrobiota</taxon>
        <taxon>Verrucomicrobiia</taxon>
        <taxon>Verrucomicrobiales</taxon>
        <taxon>Verrucomicrobiaceae</taxon>
        <taxon>Roseibacillus</taxon>
    </lineage>
</organism>
<gene>
    <name evidence="6" type="ORF">JIN78_15205</name>
</gene>
<dbReference type="GO" id="GO:0005524">
    <property type="term" value="F:ATP binding"/>
    <property type="evidence" value="ECO:0007669"/>
    <property type="project" value="UniProtKB-KW"/>
</dbReference>
<dbReference type="InterPro" id="IPR002698">
    <property type="entry name" value="FTHF_cligase"/>
</dbReference>
<keyword evidence="6" id="KW-0436">Ligase</keyword>